<dbReference type="PANTHER" id="PTHR13759">
    <property type="entry name" value="TWINFILIN"/>
    <property type="match status" value="1"/>
</dbReference>
<dbReference type="Gene3D" id="3.40.20.10">
    <property type="entry name" value="Severin"/>
    <property type="match status" value="2"/>
</dbReference>
<comment type="similarity">
    <text evidence="2">Belongs to the actin-binding proteins ADF family. Twinfilin subfamily.</text>
</comment>
<organism evidence="10 11">
    <name type="scientific">Setaria digitata</name>
    <dbReference type="NCBI Taxonomy" id="48799"/>
    <lineage>
        <taxon>Eukaryota</taxon>
        <taxon>Metazoa</taxon>
        <taxon>Ecdysozoa</taxon>
        <taxon>Nematoda</taxon>
        <taxon>Chromadorea</taxon>
        <taxon>Rhabditida</taxon>
        <taxon>Spirurina</taxon>
        <taxon>Spiruromorpha</taxon>
        <taxon>Filarioidea</taxon>
        <taxon>Setariidae</taxon>
        <taxon>Setaria</taxon>
    </lineage>
</organism>
<protein>
    <submittedName>
        <fullName evidence="11">ADF-H domain-containing protein</fullName>
    </submittedName>
</protein>
<evidence type="ECO:0000256" key="1">
    <source>
        <dbReference type="ARBA" id="ARBA00004245"/>
    </source>
</evidence>
<dbReference type="AlphaFoldDB" id="A0A915PR35"/>
<proteinExistence type="inferred from homology"/>
<evidence type="ECO:0000256" key="6">
    <source>
        <dbReference type="ARBA" id="ARBA00023212"/>
    </source>
</evidence>
<dbReference type="SUPFAM" id="SSF55753">
    <property type="entry name" value="Actin depolymerizing proteins"/>
    <property type="match status" value="2"/>
</dbReference>
<evidence type="ECO:0000256" key="5">
    <source>
        <dbReference type="ARBA" id="ARBA00023203"/>
    </source>
</evidence>
<dbReference type="GO" id="GO:0030042">
    <property type="term" value="P:actin filament depolymerization"/>
    <property type="evidence" value="ECO:0007669"/>
    <property type="project" value="TreeGrafter"/>
</dbReference>
<dbReference type="PROSITE" id="PS51263">
    <property type="entry name" value="ADF_H"/>
    <property type="match status" value="2"/>
</dbReference>
<comment type="subunit">
    <text evidence="7">Interacts with G-actin; ADP-actin form.</text>
</comment>
<dbReference type="GO" id="GO:0010591">
    <property type="term" value="P:regulation of lamellipodium assembly"/>
    <property type="evidence" value="ECO:0007669"/>
    <property type="project" value="TreeGrafter"/>
</dbReference>
<dbReference type="SMART" id="SM00102">
    <property type="entry name" value="ADF"/>
    <property type="match status" value="2"/>
</dbReference>
<keyword evidence="3" id="KW-0963">Cytoplasm</keyword>
<reference evidence="11" key="1">
    <citation type="submission" date="2022-11" db="UniProtKB">
        <authorList>
            <consortium name="WormBaseParasite"/>
        </authorList>
    </citation>
    <scope>IDENTIFICATION</scope>
</reference>
<keyword evidence="10" id="KW-1185">Reference proteome</keyword>
<feature type="region of interest" description="Disordered" evidence="8">
    <location>
        <begin position="332"/>
        <end position="353"/>
    </location>
</feature>
<dbReference type="GO" id="GO:0010976">
    <property type="term" value="P:positive regulation of neuron projection development"/>
    <property type="evidence" value="ECO:0007669"/>
    <property type="project" value="TreeGrafter"/>
</dbReference>
<dbReference type="FunFam" id="3.40.20.10:FF:000007">
    <property type="entry name" value="Twinfilin-1 isoform 1"/>
    <property type="match status" value="1"/>
</dbReference>
<feature type="domain" description="ADF-H" evidence="9">
    <location>
        <begin position="1"/>
        <end position="111"/>
    </location>
</feature>
<dbReference type="CDD" id="cd11284">
    <property type="entry name" value="ADF_Twf-C_like"/>
    <property type="match status" value="1"/>
</dbReference>
<evidence type="ECO:0000313" key="10">
    <source>
        <dbReference type="Proteomes" id="UP000887581"/>
    </source>
</evidence>
<evidence type="ECO:0000313" key="11">
    <source>
        <dbReference type="WBParaSite" id="sdigi.contig351.g7662.t1"/>
    </source>
</evidence>
<dbReference type="WBParaSite" id="sdigi.contig351.g7662.t1">
    <property type="protein sequence ID" value="sdigi.contig351.g7662.t1"/>
    <property type="gene ID" value="sdigi.contig351.g7662"/>
</dbReference>
<name>A0A915PR35_9BILA</name>
<feature type="compositionally biased region" description="Basic residues" evidence="8">
    <location>
        <begin position="344"/>
        <end position="353"/>
    </location>
</feature>
<dbReference type="CDD" id="cd11285">
    <property type="entry name" value="ADF_Twf-N_like"/>
    <property type="match status" value="1"/>
</dbReference>
<keyword evidence="6" id="KW-0206">Cytoskeleton</keyword>
<comment type="subcellular location">
    <subcellularLocation>
        <location evidence="1">Cytoplasm</location>
        <location evidence="1">Cytoskeleton</location>
    </subcellularLocation>
</comment>
<keyword evidence="5" id="KW-0009">Actin-binding</keyword>
<dbReference type="GO" id="GO:0005884">
    <property type="term" value="C:actin filament"/>
    <property type="evidence" value="ECO:0007669"/>
    <property type="project" value="TreeGrafter"/>
</dbReference>
<dbReference type="GO" id="GO:0051015">
    <property type="term" value="F:actin filament binding"/>
    <property type="evidence" value="ECO:0007669"/>
    <property type="project" value="TreeGrafter"/>
</dbReference>
<evidence type="ECO:0000256" key="4">
    <source>
        <dbReference type="ARBA" id="ARBA00022737"/>
    </source>
</evidence>
<keyword evidence="4" id="KW-0677">Repeat</keyword>
<dbReference type="InterPro" id="IPR028458">
    <property type="entry name" value="Twinfilin"/>
</dbReference>
<dbReference type="Proteomes" id="UP000887581">
    <property type="component" value="Unplaced"/>
</dbReference>
<evidence type="ECO:0000256" key="2">
    <source>
        <dbReference type="ARBA" id="ARBA00009557"/>
    </source>
</evidence>
<sequence>MQVREDKTREEELCVNFQSKGTADWRADFKRHLPDCIDAFEPCYVLFRIDEPNGWILMSFADDRAPVREKMVFAATWATFKSEFGQSNIRYEYHVTDKKDMTLEAFEKWLSTREDPGPMSELEKEFYSAHQELKIIAPSVVAAQTVRGVFFPVDQDAEEELRKLASHTVNYVQLAVDTLNEAIKLESSKTSISPEQLNEIIPRDKPRYHFYRFCHKYNNQDYDSLFFIYSMPSSGCTIKERMLYSSCKQPFLQAALSTANLRPDKKVLAFKYLEIIQIRIGKLVVRYLRVIADGNARKVLELVPVIEIDSKEKLSSDILIDYTHPTLQVKEKSFAKPPGPSQRGTRRVTKAAG</sequence>
<accession>A0A915PR35</accession>
<dbReference type="InterPro" id="IPR029006">
    <property type="entry name" value="ADF-H/Gelsolin-like_dom_sf"/>
</dbReference>
<dbReference type="PANTHER" id="PTHR13759:SF1">
    <property type="entry name" value="TWINFILIN"/>
    <property type="match status" value="1"/>
</dbReference>
<dbReference type="Pfam" id="PF00241">
    <property type="entry name" value="Cofilin_ADF"/>
    <property type="match status" value="2"/>
</dbReference>
<evidence type="ECO:0000259" key="9">
    <source>
        <dbReference type="PROSITE" id="PS51263"/>
    </source>
</evidence>
<evidence type="ECO:0000256" key="7">
    <source>
        <dbReference type="ARBA" id="ARBA00038532"/>
    </source>
</evidence>
<evidence type="ECO:0000256" key="8">
    <source>
        <dbReference type="SAM" id="MobiDB-lite"/>
    </source>
</evidence>
<dbReference type="GO" id="GO:0051016">
    <property type="term" value="P:barbed-end actin filament capping"/>
    <property type="evidence" value="ECO:0007669"/>
    <property type="project" value="TreeGrafter"/>
</dbReference>
<dbReference type="GO" id="GO:0030016">
    <property type="term" value="C:myofibril"/>
    <property type="evidence" value="ECO:0007669"/>
    <property type="project" value="TreeGrafter"/>
</dbReference>
<feature type="domain" description="ADF-H" evidence="9">
    <location>
        <begin position="148"/>
        <end position="285"/>
    </location>
</feature>
<evidence type="ECO:0000256" key="3">
    <source>
        <dbReference type="ARBA" id="ARBA00022490"/>
    </source>
</evidence>
<dbReference type="GO" id="GO:0003785">
    <property type="term" value="F:actin monomer binding"/>
    <property type="evidence" value="ECO:0007669"/>
    <property type="project" value="TreeGrafter"/>
</dbReference>
<dbReference type="InterPro" id="IPR002108">
    <property type="entry name" value="ADF-H"/>
</dbReference>